<evidence type="ECO:0000313" key="1">
    <source>
        <dbReference type="EMBL" id="GFR23844.1"/>
    </source>
</evidence>
<dbReference type="PANTHER" id="PTHR22874:SF1">
    <property type="entry name" value="ACTIVATING MOLECULE IN BECN1-REGULATED AUTOPHAGY PROTEIN 1"/>
    <property type="match status" value="1"/>
</dbReference>
<dbReference type="SUPFAM" id="SSF69322">
    <property type="entry name" value="Tricorn protease domain 2"/>
    <property type="match status" value="1"/>
</dbReference>
<dbReference type="OrthoDB" id="6512960at2759"/>
<accession>A0A8X6LXN7</accession>
<proteinExistence type="predicted"/>
<dbReference type="InterPro" id="IPR052596">
    <property type="entry name" value="AMBRA1_autophagy"/>
</dbReference>
<organism evidence="1 2">
    <name type="scientific">Trichonephila clavata</name>
    <name type="common">Joro spider</name>
    <name type="synonym">Nephila clavata</name>
    <dbReference type="NCBI Taxonomy" id="2740835"/>
    <lineage>
        <taxon>Eukaryota</taxon>
        <taxon>Metazoa</taxon>
        <taxon>Ecdysozoa</taxon>
        <taxon>Arthropoda</taxon>
        <taxon>Chelicerata</taxon>
        <taxon>Arachnida</taxon>
        <taxon>Araneae</taxon>
        <taxon>Araneomorphae</taxon>
        <taxon>Entelegynae</taxon>
        <taxon>Araneoidea</taxon>
        <taxon>Nephilidae</taxon>
        <taxon>Trichonephila</taxon>
    </lineage>
</organism>
<dbReference type="GO" id="GO:0000045">
    <property type="term" value="P:autophagosome assembly"/>
    <property type="evidence" value="ECO:0007669"/>
    <property type="project" value="TreeGrafter"/>
</dbReference>
<dbReference type="Proteomes" id="UP000887116">
    <property type="component" value="Unassembled WGS sequence"/>
</dbReference>
<dbReference type="PANTHER" id="PTHR22874">
    <property type="entry name" value="ACTIVATING MOLECULE IN BECN1-REGULATED AUTOPHAGY PROTEIN 1"/>
    <property type="match status" value="1"/>
</dbReference>
<dbReference type="GO" id="GO:1990756">
    <property type="term" value="F:ubiquitin-like ligase-substrate adaptor activity"/>
    <property type="evidence" value="ECO:0007669"/>
    <property type="project" value="TreeGrafter"/>
</dbReference>
<evidence type="ECO:0000313" key="2">
    <source>
        <dbReference type="Proteomes" id="UP000887116"/>
    </source>
</evidence>
<reference evidence="1" key="1">
    <citation type="submission" date="2020-07" db="EMBL/GenBank/DDBJ databases">
        <title>Multicomponent nature underlies the extraordinary mechanical properties of spider dragline silk.</title>
        <authorList>
            <person name="Kono N."/>
            <person name="Nakamura H."/>
            <person name="Mori M."/>
            <person name="Yoshida Y."/>
            <person name="Ohtoshi R."/>
            <person name="Malay A.D."/>
            <person name="Moran D.A.P."/>
            <person name="Tomita M."/>
            <person name="Numata K."/>
            <person name="Arakawa K."/>
        </authorList>
    </citation>
    <scope>NUCLEOTIDE SEQUENCE</scope>
</reference>
<keyword evidence="2" id="KW-1185">Reference proteome</keyword>
<comment type="caution">
    <text evidence="1">The sequence shown here is derived from an EMBL/GenBank/DDBJ whole genome shotgun (WGS) entry which is preliminary data.</text>
</comment>
<dbReference type="GO" id="GO:0000423">
    <property type="term" value="P:mitophagy"/>
    <property type="evidence" value="ECO:0007669"/>
    <property type="project" value="TreeGrafter"/>
</dbReference>
<protein>
    <submittedName>
        <fullName evidence="1">Activating molecule in BECN1-regulated autophagy protein 1</fullName>
    </submittedName>
</protein>
<name>A0A8X6LXN7_TRICU</name>
<sequence>MKYLANETTIQSVNDLSTCLSVTVKGILPPQEFVRILGLHECKSSCRIQVWPFHPNKLPEIFDANRNIVVEECIICNEAAIDISKDGRKIVVIVPDLRMHQYKVAVYSLLPQNLGQLLCMYGPVPNPVSVSFSPLSQYIFIGMASISRDTSKEPGPDAEIISIKEEEEGGGYKAVLYRRFSQIYHGRGRIRTYSLNAVRWLPARIPGFCFATNKGSLVICTPEDNAQKKQQTP</sequence>
<dbReference type="GO" id="GO:0080008">
    <property type="term" value="C:Cul4-RING E3 ubiquitin ligase complex"/>
    <property type="evidence" value="ECO:0007669"/>
    <property type="project" value="TreeGrafter"/>
</dbReference>
<gene>
    <name evidence="1" type="primary">AMBRA1</name>
    <name evidence="1" type="ORF">TNCT_11131</name>
</gene>
<dbReference type="AlphaFoldDB" id="A0A8X6LXN7"/>
<dbReference type="EMBL" id="BMAO01008487">
    <property type="protein sequence ID" value="GFR23844.1"/>
    <property type="molecule type" value="Genomic_DNA"/>
</dbReference>